<sequence>FPLRFISNHKDVIINRIKPVIKRRLVTKKKLGDAWAAPVDALQFLLNEPFIAPDFDPNNVNYDYIVDSIGIFIFAAMVGTSIRTSHILH</sequence>
<organism evidence="1 2">
    <name type="scientific">Racocetra persica</name>
    <dbReference type="NCBI Taxonomy" id="160502"/>
    <lineage>
        <taxon>Eukaryota</taxon>
        <taxon>Fungi</taxon>
        <taxon>Fungi incertae sedis</taxon>
        <taxon>Mucoromycota</taxon>
        <taxon>Glomeromycotina</taxon>
        <taxon>Glomeromycetes</taxon>
        <taxon>Diversisporales</taxon>
        <taxon>Gigasporaceae</taxon>
        <taxon>Racocetra</taxon>
    </lineage>
</organism>
<comment type="caution">
    <text evidence="1">The sequence shown here is derived from an EMBL/GenBank/DDBJ whole genome shotgun (WGS) entry which is preliminary data.</text>
</comment>
<dbReference type="EMBL" id="CAJVQC010135516">
    <property type="protein sequence ID" value="CAG8842765.1"/>
    <property type="molecule type" value="Genomic_DNA"/>
</dbReference>
<dbReference type="Proteomes" id="UP000789920">
    <property type="component" value="Unassembled WGS sequence"/>
</dbReference>
<protein>
    <submittedName>
        <fullName evidence="1">6351_t:CDS:1</fullName>
    </submittedName>
</protein>
<feature type="non-terminal residue" evidence="1">
    <location>
        <position position="1"/>
    </location>
</feature>
<reference evidence="1" key="1">
    <citation type="submission" date="2021-06" db="EMBL/GenBank/DDBJ databases">
        <authorList>
            <person name="Kallberg Y."/>
            <person name="Tangrot J."/>
            <person name="Rosling A."/>
        </authorList>
    </citation>
    <scope>NUCLEOTIDE SEQUENCE</scope>
    <source>
        <strain evidence="1">MA461A</strain>
    </source>
</reference>
<name>A0ACA9SMM2_9GLOM</name>
<gene>
    <name evidence="1" type="ORF">RPERSI_LOCUS32468</name>
</gene>
<accession>A0ACA9SMM2</accession>
<evidence type="ECO:0000313" key="2">
    <source>
        <dbReference type="Proteomes" id="UP000789920"/>
    </source>
</evidence>
<proteinExistence type="predicted"/>
<evidence type="ECO:0000313" key="1">
    <source>
        <dbReference type="EMBL" id="CAG8842765.1"/>
    </source>
</evidence>
<feature type="non-terminal residue" evidence="1">
    <location>
        <position position="89"/>
    </location>
</feature>
<keyword evidence="2" id="KW-1185">Reference proteome</keyword>